<dbReference type="GO" id="GO:0006284">
    <property type="term" value="P:base-excision repair"/>
    <property type="evidence" value="ECO:0007669"/>
    <property type="project" value="InterPro"/>
</dbReference>
<proteinExistence type="inferred from homology"/>
<dbReference type="GO" id="GO:0006289">
    <property type="term" value="P:nucleotide-excision repair"/>
    <property type="evidence" value="ECO:0007669"/>
    <property type="project" value="InterPro"/>
</dbReference>
<dbReference type="OrthoDB" id="9798522at2"/>
<dbReference type="InterPro" id="IPR052054">
    <property type="entry name" value="Oxidative_DNA_repair_enzyme"/>
</dbReference>
<dbReference type="EMBL" id="MZGV01000021">
    <property type="protein sequence ID" value="OPJ61525.1"/>
    <property type="molecule type" value="Genomic_DNA"/>
</dbReference>
<feature type="domain" description="HhH-GPD" evidence="10">
    <location>
        <begin position="124"/>
        <end position="294"/>
    </location>
</feature>
<protein>
    <recommendedName>
        <fullName evidence="2">DNA-(apurinic or apyrimidinic site) lyase</fullName>
        <ecNumber evidence="2">4.2.99.18</ecNumber>
    </recommendedName>
</protein>
<comment type="caution">
    <text evidence="11">The sequence shown here is derived from an EMBL/GenBank/DDBJ whole genome shotgun (WGS) entry which is preliminary data.</text>
</comment>
<dbReference type="STRING" id="1450648.CLORY_22070"/>
<dbReference type="GO" id="GO:0140078">
    <property type="term" value="F:class I DNA-(apurinic or apyrimidinic site) endonuclease activity"/>
    <property type="evidence" value="ECO:0007669"/>
    <property type="project" value="UniProtKB-EC"/>
</dbReference>
<evidence type="ECO:0000256" key="5">
    <source>
        <dbReference type="ARBA" id="ARBA00023204"/>
    </source>
</evidence>
<keyword evidence="5" id="KW-0234">DNA repair</keyword>
<reference evidence="11 12" key="1">
    <citation type="submission" date="2017-03" db="EMBL/GenBank/DDBJ databases">
        <title>Genome sequence of Clostridium oryzae DSM 28571.</title>
        <authorList>
            <person name="Poehlein A."/>
            <person name="Daniel R."/>
        </authorList>
    </citation>
    <scope>NUCLEOTIDE SEQUENCE [LARGE SCALE GENOMIC DNA]</scope>
    <source>
        <strain evidence="11 12">DSM 28571</strain>
    </source>
</reference>
<keyword evidence="12" id="KW-1185">Reference proteome</keyword>
<dbReference type="Gene3D" id="1.10.1670.10">
    <property type="entry name" value="Helix-hairpin-Helix base-excision DNA repair enzymes (C-terminal)"/>
    <property type="match status" value="1"/>
</dbReference>
<sequence>MDYDRIEVADGSVIIKSIRNFELAHIFECGQCFRWNKISENKFIGVACEKVLEVEKNDEDVILHNCTEQDFYSIWEKYFDLKREYGNIKEELSKDPLLKKSVDFGYGIRLLQQQPFEIILSFIISANNRIPMIKRTIEKICDNWGNPIEYNGKVYHTFPKLEVLSKVTEEELESCGMGFRAKYVKDTVDKIFKAQSGEDDFQSYKIDSIVQLNDDGCHDALQKFNGIGPKVADCIMLFSMGKYSAFPVDVWVKRAMMHFYVAPDVSLIKIRNFGREKFGKLSGFAQQYLFYYARENNIKI</sequence>
<evidence type="ECO:0000256" key="9">
    <source>
        <dbReference type="ARBA" id="ARBA00044632"/>
    </source>
</evidence>
<dbReference type="SUPFAM" id="SSF48150">
    <property type="entry name" value="DNA-glycosylase"/>
    <property type="match status" value="1"/>
</dbReference>
<dbReference type="AlphaFoldDB" id="A0A1V4IP02"/>
<keyword evidence="6" id="KW-0456">Lyase</keyword>
<dbReference type="EC" id="4.2.99.18" evidence="2"/>
<keyword evidence="4 11" id="KW-0378">Hydrolase</keyword>
<dbReference type="InterPro" id="IPR003265">
    <property type="entry name" value="HhH-GPD_domain"/>
</dbReference>
<keyword evidence="8 11" id="KW-0326">Glycosidase</keyword>
<dbReference type="Gene3D" id="3.30.310.260">
    <property type="match status" value="1"/>
</dbReference>
<dbReference type="SMART" id="SM00478">
    <property type="entry name" value="ENDO3c"/>
    <property type="match status" value="1"/>
</dbReference>
<dbReference type="InterPro" id="IPR012904">
    <property type="entry name" value="OGG_N"/>
</dbReference>
<keyword evidence="3" id="KW-0227">DNA damage</keyword>
<evidence type="ECO:0000256" key="2">
    <source>
        <dbReference type="ARBA" id="ARBA00012720"/>
    </source>
</evidence>
<evidence type="ECO:0000256" key="4">
    <source>
        <dbReference type="ARBA" id="ARBA00022801"/>
    </source>
</evidence>
<dbReference type="PANTHER" id="PTHR10242">
    <property type="entry name" value="8-OXOGUANINE DNA GLYCOSYLASE"/>
    <property type="match status" value="1"/>
</dbReference>
<name>A0A1V4IP02_9CLOT</name>
<evidence type="ECO:0000259" key="10">
    <source>
        <dbReference type="SMART" id="SM00478"/>
    </source>
</evidence>
<dbReference type="GO" id="GO:0008534">
    <property type="term" value="F:oxidized purine nucleobase lesion DNA N-glycosylase activity"/>
    <property type="evidence" value="ECO:0007669"/>
    <property type="project" value="InterPro"/>
</dbReference>
<evidence type="ECO:0000256" key="7">
    <source>
        <dbReference type="ARBA" id="ARBA00023268"/>
    </source>
</evidence>
<evidence type="ECO:0000256" key="1">
    <source>
        <dbReference type="ARBA" id="ARBA00010679"/>
    </source>
</evidence>
<dbReference type="InterPro" id="IPR011257">
    <property type="entry name" value="DNA_glycosylase"/>
</dbReference>
<dbReference type="Proteomes" id="UP000190080">
    <property type="component" value="Unassembled WGS sequence"/>
</dbReference>
<comment type="catalytic activity">
    <reaction evidence="9">
        <text>2'-deoxyribonucleotide-(2'-deoxyribose 5'-phosphate)-2'-deoxyribonucleotide-DNA = a 3'-end 2'-deoxyribonucleotide-(2,3-dehydro-2,3-deoxyribose 5'-phosphate)-DNA + a 5'-end 5'-phospho-2'-deoxyribonucleoside-DNA + H(+)</text>
        <dbReference type="Rhea" id="RHEA:66592"/>
        <dbReference type="Rhea" id="RHEA-COMP:13180"/>
        <dbReference type="Rhea" id="RHEA-COMP:16897"/>
        <dbReference type="Rhea" id="RHEA-COMP:17067"/>
        <dbReference type="ChEBI" id="CHEBI:15378"/>
        <dbReference type="ChEBI" id="CHEBI:136412"/>
        <dbReference type="ChEBI" id="CHEBI:157695"/>
        <dbReference type="ChEBI" id="CHEBI:167181"/>
        <dbReference type="EC" id="4.2.99.18"/>
    </reaction>
</comment>
<dbReference type="GO" id="GO:0003684">
    <property type="term" value="F:damaged DNA binding"/>
    <property type="evidence" value="ECO:0007669"/>
    <property type="project" value="InterPro"/>
</dbReference>
<comment type="similarity">
    <text evidence="1">Belongs to the type-1 OGG1 family.</text>
</comment>
<dbReference type="Pfam" id="PF07934">
    <property type="entry name" value="OGG_N"/>
    <property type="match status" value="1"/>
</dbReference>
<dbReference type="SUPFAM" id="SSF55945">
    <property type="entry name" value="TATA-box binding protein-like"/>
    <property type="match status" value="1"/>
</dbReference>
<evidence type="ECO:0000256" key="8">
    <source>
        <dbReference type="ARBA" id="ARBA00023295"/>
    </source>
</evidence>
<evidence type="ECO:0000256" key="6">
    <source>
        <dbReference type="ARBA" id="ARBA00023239"/>
    </source>
</evidence>
<dbReference type="Pfam" id="PF00730">
    <property type="entry name" value="HhH-GPD"/>
    <property type="match status" value="1"/>
</dbReference>
<keyword evidence="7" id="KW-0511">Multifunctional enzyme</keyword>
<dbReference type="Gene3D" id="1.10.340.30">
    <property type="entry name" value="Hypothetical protein, domain 2"/>
    <property type="match status" value="1"/>
</dbReference>
<dbReference type="RefSeq" id="WP_079424286.1">
    <property type="nucleotide sequence ID" value="NZ_MZGV01000021.1"/>
</dbReference>
<organism evidence="11 12">
    <name type="scientific">Clostridium oryzae</name>
    <dbReference type="NCBI Taxonomy" id="1450648"/>
    <lineage>
        <taxon>Bacteria</taxon>
        <taxon>Bacillati</taxon>
        <taxon>Bacillota</taxon>
        <taxon>Clostridia</taxon>
        <taxon>Eubacteriales</taxon>
        <taxon>Clostridiaceae</taxon>
        <taxon>Clostridium</taxon>
    </lineage>
</organism>
<evidence type="ECO:0000256" key="3">
    <source>
        <dbReference type="ARBA" id="ARBA00022763"/>
    </source>
</evidence>
<gene>
    <name evidence="11" type="primary">alkA</name>
    <name evidence="11" type="ORF">CLORY_22070</name>
</gene>
<evidence type="ECO:0000313" key="11">
    <source>
        <dbReference type="EMBL" id="OPJ61525.1"/>
    </source>
</evidence>
<dbReference type="CDD" id="cd00056">
    <property type="entry name" value="ENDO3c"/>
    <property type="match status" value="1"/>
</dbReference>
<evidence type="ECO:0000313" key="12">
    <source>
        <dbReference type="Proteomes" id="UP000190080"/>
    </source>
</evidence>
<dbReference type="PANTHER" id="PTHR10242:SF2">
    <property type="entry name" value="N-GLYCOSYLASE_DNA LYASE"/>
    <property type="match status" value="1"/>
</dbReference>
<accession>A0A1V4IP02</accession>
<dbReference type="InterPro" id="IPR023170">
    <property type="entry name" value="HhH_base_excis_C"/>
</dbReference>